<dbReference type="Pfam" id="PF07992">
    <property type="entry name" value="Pyr_redox_2"/>
    <property type="match status" value="1"/>
</dbReference>
<dbReference type="GO" id="GO:0005737">
    <property type="term" value="C:cytoplasm"/>
    <property type="evidence" value="ECO:0007669"/>
    <property type="project" value="TreeGrafter"/>
</dbReference>
<evidence type="ECO:0000256" key="2">
    <source>
        <dbReference type="ARBA" id="ARBA00022630"/>
    </source>
</evidence>
<evidence type="ECO:0000313" key="9">
    <source>
        <dbReference type="Proteomes" id="UP000198741"/>
    </source>
</evidence>
<evidence type="ECO:0000256" key="3">
    <source>
        <dbReference type="ARBA" id="ARBA00022827"/>
    </source>
</evidence>
<dbReference type="EMBL" id="LT629710">
    <property type="protein sequence ID" value="SDO86282.1"/>
    <property type="molecule type" value="Genomic_DNA"/>
</dbReference>
<proteinExistence type="predicted"/>
<keyword evidence="3" id="KW-0274">FAD</keyword>
<dbReference type="SUPFAM" id="SSF51905">
    <property type="entry name" value="FAD/NAD(P)-binding domain"/>
    <property type="match status" value="2"/>
</dbReference>
<feature type="compositionally biased region" description="Polar residues" evidence="5">
    <location>
        <begin position="396"/>
        <end position="406"/>
    </location>
</feature>
<comment type="cofactor">
    <cofactor evidence="1">
        <name>FAD</name>
        <dbReference type="ChEBI" id="CHEBI:57692"/>
    </cofactor>
</comment>
<feature type="domain" description="Reductase C-terminal" evidence="7">
    <location>
        <begin position="324"/>
        <end position="386"/>
    </location>
</feature>
<gene>
    <name evidence="8" type="ORF">SAMN04515671_2159</name>
</gene>
<dbReference type="PANTHER" id="PTHR43557">
    <property type="entry name" value="APOPTOSIS-INDUCING FACTOR 1"/>
    <property type="match status" value="1"/>
</dbReference>
<evidence type="ECO:0000313" key="8">
    <source>
        <dbReference type="EMBL" id="SDO86282.1"/>
    </source>
</evidence>
<dbReference type="STRING" id="1090615.SAMN04515671_2159"/>
<dbReference type="AlphaFoldDB" id="A0A1H0N0X6"/>
<dbReference type="RefSeq" id="WP_197676517.1">
    <property type="nucleotide sequence ID" value="NZ_LT629710.1"/>
</dbReference>
<dbReference type="SUPFAM" id="SSF55424">
    <property type="entry name" value="FAD/NAD-linked reductases, dimerisation (C-terminal) domain"/>
    <property type="match status" value="1"/>
</dbReference>
<keyword evidence="2" id="KW-0285">Flavoprotein</keyword>
<evidence type="ECO:0000256" key="1">
    <source>
        <dbReference type="ARBA" id="ARBA00001974"/>
    </source>
</evidence>
<evidence type="ECO:0000256" key="5">
    <source>
        <dbReference type="SAM" id="MobiDB-lite"/>
    </source>
</evidence>
<dbReference type="GO" id="GO:0016651">
    <property type="term" value="F:oxidoreductase activity, acting on NAD(P)H"/>
    <property type="evidence" value="ECO:0007669"/>
    <property type="project" value="TreeGrafter"/>
</dbReference>
<dbReference type="Proteomes" id="UP000198741">
    <property type="component" value="Chromosome I"/>
</dbReference>
<reference evidence="8 9" key="1">
    <citation type="submission" date="2016-10" db="EMBL/GenBank/DDBJ databases">
        <authorList>
            <person name="de Groot N.N."/>
        </authorList>
    </citation>
    <scope>NUCLEOTIDE SEQUENCE [LARGE SCALE GENOMIC DNA]</scope>
    <source>
        <strain evidence="9">P4-7,KCTC 19426,CECT 7604</strain>
    </source>
</reference>
<protein>
    <submittedName>
        <fullName evidence="8">NADPH-dependent 2,4-dienoyl-CoA reductase, sulfur reductase</fullName>
    </submittedName>
</protein>
<keyword evidence="9" id="KW-1185">Reference proteome</keyword>
<dbReference type="PRINTS" id="PR00469">
    <property type="entry name" value="PNDRDTASEII"/>
</dbReference>
<evidence type="ECO:0000256" key="4">
    <source>
        <dbReference type="ARBA" id="ARBA00023002"/>
    </source>
</evidence>
<feature type="region of interest" description="Disordered" evidence="5">
    <location>
        <begin position="386"/>
        <end position="406"/>
    </location>
</feature>
<dbReference type="Gene3D" id="3.50.50.60">
    <property type="entry name" value="FAD/NAD(P)-binding domain"/>
    <property type="match status" value="2"/>
</dbReference>
<dbReference type="InterPro" id="IPR036188">
    <property type="entry name" value="FAD/NAD-bd_sf"/>
</dbReference>
<accession>A0A1H0N0X6</accession>
<dbReference type="InterPro" id="IPR050446">
    <property type="entry name" value="FAD-oxidoreductase/Apoptosis"/>
</dbReference>
<dbReference type="PRINTS" id="PR00368">
    <property type="entry name" value="FADPNR"/>
</dbReference>
<feature type="domain" description="FAD/NAD(P)-binding" evidence="6">
    <location>
        <begin position="7"/>
        <end position="299"/>
    </location>
</feature>
<organism evidence="8 9">
    <name type="scientific">Nakamurella panacisegetis</name>
    <dbReference type="NCBI Taxonomy" id="1090615"/>
    <lineage>
        <taxon>Bacteria</taxon>
        <taxon>Bacillati</taxon>
        <taxon>Actinomycetota</taxon>
        <taxon>Actinomycetes</taxon>
        <taxon>Nakamurellales</taxon>
        <taxon>Nakamurellaceae</taxon>
        <taxon>Nakamurella</taxon>
    </lineage>
</organism>
<keyword evidence="4" id="KW-0560">Oxidoreductase</keyword>
<name>A0A1H0N0X6_9ACTN</name>
<dbReference type="Gene3D" id="3.30.390.30">
    <property type="match status" value="1"/>
</dbReference>
<evidence type="ECO:0000259" key="7">
    <source>
        <dbReference type="Pfam" id="PF14759"/>
    </source>
</evidence>
<sequence length="406" mass="41874">MTGLPTSVTVVGAGLAGHATAKALRQQGFTGTITVIGDESVRPYDRPPLSKDFLAGLTGVSELALELEDEALDAQWVLGVHAIGLDPVTRTVALDDGTLIASDAVVIATGSRARRMPGAPAGVHTVRTLADAAALREELKPGVRLAVIGAGFIGAEIASTARGLGIDVTVIEAAPAPLAGPLGPEMGRVVAGLHEANGVALRCGVAVAGLLGTERVTGVLLADGTEVPADVVVAGIGAVPAVEWLEGSGLDLAAPGSGGGVVCDAVGATNFAGVFAVGDCSAWFDDVRGRHHRIEHWTDSRDRPAVMVGAMLGHPPTTPLRPPYFWSDQYGVKIQFTGRRDGTEEVTIEAGSAETHDILAVYRRDGEPVAVLGMNQPKLFTRWRKQLSGPPGRVVPSQSDPSPTHP</sequence>
<dbReference type="Pfam" id="PF14759">
    <property type="entry name" value="Reductase_C"/>
    <property type="match status" value="1"/>
</dbReference>
<dbReference type="InterPro" id="IPR028202">
    <property type="entry name" value="Reductase_C"/>
</dbReference>
<dbReference type="InterPro" id="IPR016156">
    <property type="entry name" value="FAD/NAD-linked_Rdtase_dimer_sf"/>
</dbReference>
<dbReference type="PANTHER" id="PTHR43557:SF2">
    <property type="entry name" value="RIESKE DOMAIN-CONTAINING PROTEIN-RELATED"/>
    <property type="match status" value="1"/>
</dbReference>
<evidence type="ECO:0000259" key="6">
    <source>
        <dbReference type="Pfam" id="PF07992"/>
    </source>
</evidence>
<dbReference type="InterPro" id="IPR023753">
    <property type="entry name" value="FAD/NAD-binding_dom"/>
</dbReference>